<evidence type="ECO:0000313" key="2">
    <source>
        <dbReference type="Proteomes" id="UP000265520"/>
    </source>
</evidence>
<accession>A0A392VV27</accession>
<dbReference type="Proteomes" id="UP000265520">
    <property type="component" value="Unassembled WGS sequence"/>
</dbReference>
<protein>
    <submittedName>
        <fullName evidence="1">Uncharacterized protein</fullName>
    </submittedName>
</protein>
<keyword evidence="2" id="KW-1185">Reference proteome</keyword>
<feature type="non-terminal residue" evidence="1">
    <location>
        <position position="44"/>
    </location>
</feature>
<evidence type="ECO:0000313" key="1">
    <source>
        <dbReference type="EMBL" id="MCI91312.1"/>
    </source>
</evidence>
<name>A0A392VV27_9FABA</name>
<proteinExistence type="predicted"/>
<reference evidence="1 2" key="1">
    <citation type="journal article" date="2018" name="Front. Plant Sci.">
        <title>Red Clover (Trifolium pratense) and Zigzag Clover (T. medium) - A Picture of Genomic Similarities and Differences.</title>
        <authorList>
            <person name="Dluhosova J."/>
            <person name="Istvanek J."/>
            <person name="Nedelnik J."/>
            <person name="Repkova J."/>
        </authorList>
    </citation>
    <scope>NUCLEOTIDE SEQUENCE [LARGE SCALE GENOMIC DNA]</scope>
    <source>
        <strain evidence="2">cv. 10/8</strain>
        <tissue evidence="1">Leaf</tissue>
    </source>
</reference>
<dbReference type="EMBL" id="LXQA011268586">
    <property type="protein sequence ID" value="MCI91312.1"/>
    <property type="molecule type" value="Genomic_DNA"/>
</dbReference>
<comment type="caution">
    <text evidence="1">The sequence shown here is derived from an EMBL/GenBank/DDBJ whole genome shotgun (WGS) entry which is preliminary data.</text>
</comment>
<sequence>MKTDGVNMVCNTDLDPREEFQDSRVNPIEELEQVQIGEAMNQTT</sequence>
<dbReference type="AlphaFoldDB" id="A0A392VV27"/>
<organism evidence="1 2">
    <name type="scientific">Trifolium medium</name>
    <dbReference type="NCBI Taxonomy" id="97028"/>
    <lineage>
        <taxon>Eukaryota</taxon>
        <taxon>Viridiplantae</taxon>
        <taxon>Streptophyta</taxon>
        <taxon>Embryophyta</taxon>
        <taxon>Tracheophyta</taxon>
        <taxon>Spermatophyta</taxon>
        <taxon>Magnoliopsida</taxon>
        <taxon>eudicotyledons</taxon>
        <taxon>Gunneridae</taxon>
        <taxon>Pentapetalae</taxon>
        <taxon>rosids</taxon>
        <taxon>fabids</taxon>
        <taxon>Fabales</taxon>
        <taxon>Fabaceae</taxon>
        <taxon>Papilionoideae</taxon>
        <taxon>50 kb inversion clade</taxon>
        <taxon>NPAAA clade</taxon>
        <taxon>Hologalegina</taxon>
        <taxon>IRL clade</taxon>
        <taxon>Trifolieae</taxon>
        <taxon>Trifolium</taxon>
    </lineage>
</organism>